<proteinExistence type="predicted"/>
<name>A0ABS1ME22_9NOCA</name>
<keyword evidence="2" id="KW-1185">Reference proteome</keyword>
<protein>
    <submittedName>
        <fullName evidence="1">Uncharacterized protein</fullName>
    </submittedName>
</protein>
<comment type="caution">
    <text evidence="1">The sequence shown here is derived from an EMBL/GenBank/DDBJ whole genome shotgun (WGS) entry which is preliminary data.</text>
</comment>
<reference evidence="1 2" key="1">
    <citation type="submission" date="2021-01" db="EMBL/GenBank/DDBJ databases">
        <title>WGS of actinomycetes isolated from Thailand.</title>
        <authorList>
            <person name="Thawai C."/>
        </authorList>
    </citation>
    <scope>NUCLEOTIDE SEQUENCE [LARGE SCALE GENOMIC DNA]</scope>
    <source>
        <strain evidence="1 2">LPG 2</strain>
    </source>
</reference>
<evidence type="ECO:0000313" key="2">
    <source>
        <dbReference type="Proteomes" id="UP000602198"/>
    </source>
</evidence>
<dbReference type="EMBL" id="JAERRJ010000013">
    <property type="protein sequence ID" value="MBL1078817.1"/>
    <property type="molecule type" value="Genomic_DNA"/>
</dbReference>
<evidence type="ECO:0000313" key="1">
    <source>
        <dbReference type="EMBL" id="MBL1078817.1"/>
    </source>
</evidence>
<dbReference type="InterPro" id="IPR046268">
    <property type="entry name" value="DUF6301"/>
</dbReference>
<organism evidence="1 2">
    <name type="scientific">Nocardia acididurans</name>
    <dbReference type="NCBI Taxonomy" id="2802282"/>
    <lineage>
        <taxon>Bacteria</taxon>
        <taxon>Bacillati</taxon>
        <taxon>Actinomycetota</taxon>
        <taxon>Actinomycetes</taxon>
        <taxon>Mycobacteriales</taxon>
        <taxon>Nocardiaceae</taxon>
        <taxon>Nocardia</taxon>
    </lineage>
</organism>
<dbReference type="Pfam" id="PF19818">
    <property type="entry name" value="DUF6301"/>
    <property type="match status" value="1"/>
</dbReference>
<sequence>MNEQYLRKRVLANPMRASDGSGGGNELFWDRVGGDPKRQYRPVEGGASLELSIGDFPVEAAYTLLVDGIPAGEFDSWPETWTRRDVDPGDEVAWTMRADVDGAVRTAILAAAFDWTWRRTDPVRLCEKAGWSVSEMGERGAALVTDLEIAAPEAEAYFDAVTLADLGVYDQELVEIVVFIAQSEGVSETERAATDECLSKSNQRCSPDLGRGLVDIPTANQMTKLVRDWCRDRIPASSVCSAS</sequence>
<dbReference type="Proteomes" id="UP000602198">
    <property type="component" value="Unassembled WGS sequence"/>
</dbReference>
<dbReference type="RefSeq" id="WP_201954685.1">
    <property type="nucleotide sequence ID" value="NZ_JAERRJ010000013.1"/>
</dbReference>
<accession>A0ABS1ME22</accession>
<gene>
    <name evidence="1" type="ORF">JK358_30875</name>
</gene>